<evidence type="ECO:0000256" key="2">
    <source>
        <dbReference type="SAM" id="MobiDB-lite"/>
    </source>
</evidence>
<feature type="coiled-coil region" evidence="1">
    <location>
        <begin position="321"/>
        <end position="362"/>
    </location>
</feature>
<feature type="coiled-coil region" evidence="1">
    <location>
        <begin position="468"/>
        <end position="495"/>
    </location>
</feature>
<dbReference type="Proteomes" id="UP001178507">
    <property type="component" value="Unassembled WGS sequence"/>
</dbReference>
<sequence length="929" mass="104525">MRLLKKVGDLLDTADEKASDADLQSLTRQVGDAFQAKAKEAGTKRVLDFGIVEGLSDLKNQIGSDLKDLGGSKTWAADFFEKEAAGEREDDAEARLAALRERVAELEKKEAETLETRSRLEERLEEVLLAIQAEPEEEEAPEDFGSLEAMRNEFSQLQAAGTDRQKALLDATAEAAAGNEHLAQQMDFWRDKAKQLLASLGFDAVPEEIQALIHEEEEEEDEANGSEKAGSPNGDSQLSKDCDAQRQTVQDLEAALADLMRGSEEVMGRVELRRRGEKDLAAKLSAAEAQAAAEAEAERTLQHQLMAAHEKVKPPVQALEVDRAAEEKLQLRAEVGLLKQKSEAMRQETAALEAQLRKQRAAAAADLERAVPSSSSWSCLDEPLMKLVTLLVKSTCLRRAIALHLLATDGTLALRSGNASKKFKASLAGSRNTEFLKLVERTEGAFQSGDDTAVEEVRRILADVRAQYDQVHLEAERREAEITKLREQIRVADRSHGYGADESSKLQEYTLSLDKEKKSMDYAIEQAVLSKKVYQHMSERITKEQALLKEKLLLMEAHLQRKSAESQRKVAVQERLVRKGAQCSQELDILEQDVEHERVVREEALAKMSSCLQAKIEAKERRAKFEEWRHEVALDAANEAFNASAGRLRKLYAVEKLAGNCLQKVTFEQVERSQNTEDGFQKIREVTGLADVMDIVHKFLNRDVEHEQLKSSVKEAEVRLDNLREQFERFKRDTDGVTFDTDTSGKSRAIYLEVEEHEAKLNLCQKEHEQSREKLQQSTLQVEHMKRWANRMGRSLSMFEDCVRVEKPSDLPVFYQQMQRAVDKFIAHIVQQISSGKVQRKNMSQVASKEYHEARRLLADKDFLKVNCRVPASLDAGRPPSRQGPAGPEEDAADVHQQERDRCKKESTERVNESLRTIAELSKRKGGGK</sequence>
<dbReference type="GO" id="GO:0035253">
    <property type="term" value="C:ciliary rootlet"/>
    <property type="evidence" value="ECO:0007669"/>
    <property type="project" value="TreeGrafter"/>
</dbReference>
<dbReference type="GO" id="GO:0003341">
    <property type="term" value="P:cilium movement"/>
    <property type="evidence" value="ECO:0007669"/>
    <property type="project" value="InterPro"/>
</dbReference>
<evidence type="ECO:0000256" key="1">
    <source>
        <dbReference type="SAM" id="Coils"/>
    </source>
</evidence>
<feature type="coiled-coil region" evidence="1">
    <location>
        <begin position="82"/>
        <end position="123"/>
    </location>
</feature>
<dbReference type="PANTHER" id="PTHR46518">
    <property type="entry name" value="COILED-COIL DOMAIN-CONTAINING PROTEIN 151"/>
    <property type="match status" value="1"/>
</dbReference>
<keyword evidence="4" id="KW-1185">Reference proteome</keyword>
<feature type="compositionally biased region" description="Basic and acidic residues" evidence="2">
    <location>
        <begin position="893"/>
        <end position="913"/>
    </location>
</feature>
<accession>A0AA36NE12</accession>
<name>A0AA36NE12_9DINO</name>
<dbReference type="EMBL" id="CAUJNA010003467">
    <property type="protein sequence ID" value="CAJ1402769.1"/>
    <property type="molecule type" value="Genomic_DNA"/>
</dbReference>
<dbReference type="InterPro" id="IPR033192">
    <property type="entry name" value="ODAD3"/>
</dbReference>
<protein>
    <submittedName>
        <fullName evidence="3">Uncharacterized protein</fullName>
    </submittedName>
</protein>
<comment type="caution">
    <text evidence="3">The sequence shown here is derived from an EMBL/GenBank/DDBJ whole genome shotgun (WGS) entry which is preliminary data.</text>
</comment>
<feature type="region of interest" description="Disordered" evidence="2">
    <location>
        <begin position="216"/>
        <end position="245"/>
    </location>
</feature>
<proteinExistence type="predicted"/>
<feature type="coiled-coil region" evidence="1">
    <location>
        <begin position="706"/>
        <end position="774"/>
    </location>
</feature>
<evidence type="ECO:0000313" key="3">
    <source>
        <dbReference type="EMBL" id="CAJ1402769.1"/>
    </source>
</evidence>
<gene>
    <name evidence="3" type="ORF">EVOR1521_LOCUS25578</name>
</gene>
<dbReference type="GO" id="GO:0036158">
    <property type="term" value="P:outer dynein arm assembly"/>
    <property type="evidence" value="ECO:0007669"/>
    <property type="project" value="InterPro"/>
</dbReference>
<organism evidence="3 4">
    <name type="scientific">Effrenium voratum</name>
    <dbReference type="NCBI Taxonomy" id="2562239"/>
    <lineage>
        <taxon>Eukaryota</taxon>
        <taxon>Sar</taxon>
        <taxon>Alveolata</taxon>
        <taxon>Dinophyceae</taxon>
        <taxon>Suessiales</taxon>
        <taxon>Symbiodiniaceae</taxon>
        <taxon>Effrenium</taxon>
    </lineage>
</organism>
<evidence type="ECO:0000313" key="4">
    <source>
        <dbReference type="Proteomes" id="UP001178507"/>
    </source>
</evidence>
<dbReference type="GO" id="GO:0097542">
    <property type="term" value="C:ciliary tip"/>
    <property type="evidence" value="ECO:0007669"/>
    <property type="project" value="TreeGrafter"/>
</dbReference>
<dbReference type="AlphaFoldDB" id="A0AA36NE12"/>
<feature type="region of interest" description="Disordered" evidence="2">
    <location>
        <begin position="871"/>
        <end position="929"/>
    </location>
</feature>
<dbReference type="PANTHER" id="PTHR46518:SF1">
    <property type="entry name" value="OUTER DYNEIN ARM-DOCKING COMPLEX SUBUNIT 3"/>
    <property type="match status" value="1"/>
</dbReference>
<reference evidence="3" key="1">
    <citation type="submission" date="2023-08" db="EMBL/GenBank/DDBJ databases">
        <authorList>
            <person name="Chen Y."/>
            <person name="Shah S."/>
            <person name="Dougan E. K."/>
            <person name="Thang M."/>
            <person name="Chan C."/>
        </authorList>
    </citation>
    <scope>NUCLEOTIDE SEQUENCE</scope>
</reference>
<keyword evidence="1" id="KW-0175">Coiled coil</keyword>
<dbReference type="GO" id="GO:0036064">
    <property type="term" value="C:ciliary basal body"/>
    <property type="evidence" value="ECO:0007669"/>
    <property type="project" value="TreeGrafter"/>
</dbReference>